<dbReference type="InterPro" id="IPR052911">
    <property type="entry name" value="Corrinoid_activation_enz"/>
</dbReference>
<evidence type="ECO:0000313" key="2">
    <source>
        <dbReference type="EMBL" id="RZN69769.1"/>
    </source>
</evidence>
<proteinExistence type="predicted"/>
<dbReference type="GO" id="GO:0016491">
    <property type="term" value="F:oxidoreductase activity"/>
    <property type="evidence" value="ECO:0007669"/>
    <property type="project" value="UniProtKB-ARBA"/>
</dbReference>
<dbReference type="AlphaFoldDB" id="A0A520KWX6"/>
<dbReference type="EMBL" id="RXIL01000068">
    <property type="protein sequence ID" value="RZN69769.1"/>
    <property type="molecule type" value="Genomic_DNA"/>
</dbReference>
<dbReference type="Gene3D" id="3.30.70.20">
    <property type="match status" value="2"/>
</dbReference>
<organism evidence="2 3">
    <name type="scientific">Candidatus Methanolliviera hydrocarbonicum</name>
    <dbReference type="NCBI Taxonomy" id="2491085"/>
    <lineage>
        <taxon>Archaea</taxon>
        <taxon>Methanobacteriati</taxon>
        <taxon>Methanobacteriota</taxon>
        <taxon>Candidatus Methanoliparia</taxon>
        <taxon>Candidatus Methanoliparales</taxon>
        <taxon>Candidatus Methanollivieraceae</taxon>
        <taxon>Candidatus Methanolliviera</taxon>
    </lineage>
</organism>
<dbReference type="PROSITE" id="PS51379">
    <property type="entry name" value="4FE4S_FER_2"/>
    <property type="match status" value="2"/>
</dbReference>
<dbReference type="SUPFAM" id="SSF54862">
    <property type="entry name" value="4Fe-4S ferredoxins"/>
    <property type="match status" value="1"/>
</dbReference>
<feature type="domain" description="4Fe-4S ferredoxin-type" evidence="1">
    <location>
        <begin position="7"/>
        <end position="36"/>
    </location>
</feature>
<feature type="domain" description="4Fe-4S ferredoxin-type" evidence="1">
    <location>
        <begin position="37"/>
        <end position="66"/>
    </location>
</feature>
<protein>
    <submittedName>
        <fullName evidence="2">4Fe-4S dicluster domain-containing protein</fullName>
    </submittedName>
</protein>
<evidence type="ECO:0000259" key="1">
    <source>
        <dbReference type="PROSITE" id="PS51379"/>
    </source>
</evidence>
<dbReference type="InterPro" id="IPR017896">
    <property type="entry name" value="4Fe4S_Fe-S-bd"/>
</dbReference>
<name>A0A520KWX6_9EURY</name>
<dbReference type="PANTHER" id="PTHR42895">
    <property type="entry name" value="IRON-SULFUR CLUSTER-BINDING PROTEIN-RELATED"/>
    <property type="match status" value="1"/>
</dbReference>
<accession>A0A520KWX6</accession>
<dbReference type="InterPro" id="IPR017900">
    <property type="entry name" value="4Fe4S_Fe_S_CS"/>
</dbReference>
<reference evidence="2 3" key="1">
    <citation type="journal article" date="2019" name="Nat. Microbiol.">
        <title>Wide diversity of methane and short-chain alkane metabolisms in uncultured archaea.</title>
        <authorList>
            <person name="Borrel G."/>
            <person name="Adam P.S."/>
            <person name="McKay L.J."/>
            <person name="Chen L.X."/>
            <person name="Sierra-Garcia I.N."/>
            <person name="Sieber C.M."/>
            <person name="Letourneur Q."/>
            <person name="Ghozlane A."/>
            <person name="Andersen G.L."/>
            <person name="Li W.J."/>
            <person name="Hallam S.J."/>
            <person name="Muyzer G."/>
            <person name="de Oliveira V.M."/>
            <person name="Inskeep W.P."/>
            <person name="Banfield J.F."/>
            <person name="Gribaldo S."/>
        </authorList>
    </citation>
    <scope>NUCLEOTIDE SEQUENCE [LARGE SCALE GENOMIC DNA]</scope>
    <source>
        <strain evidence="2">NM1b</strain>
    </source>
</reference>
<dbReference type="Pfam" id="PF13237">
    <property type="entry name" value="Fer4_10"/>
    <property type="match status" value="1"/>
</dbReference>
<dbReference type="Proteomes" id="UP000320766">
    <property type="component" value="Unassembled WGS sequence"/>
</dbReference>
<gene>
    <name evidence="2" type="ORF">EF807_04145</name>
</gene>
<dbReference type="PROSITE" id="PS00198">
    <property type="entry name" value="4FE4S_FER_1"/>
    <property type="match status" value="1"/>
</dbReference>
<evidence type="ECO:0000313" key="3">
    <source>
        <dbReference type="Proteomes" id="UP000320766"/>
    </source>
</evidence>
<comment type="caution">
    <text evidence="2">The sequence shown here is derived from an EMBL/GenBank/DDBJ whole genome shotgun (WGS) entry which is preliminary data.</text>
</comment>
<dbReference type="PANTHER" id="PTHR42895:SF1">
    <property type="entry name" value="IRON-SULFUR CLUSTER PROTEIN"/>
    <property type="match status" value="1"/>
</dbReference>
<sequence>MAKIKRQIIEIDEEKCDGCGACVISCPEGALHIINGKARVVKENFCDGLGACIGECPQGALTIKEDEVEEYDEEGVIVHIKKNSPKLLEKHLSHLRAHAVKLPSTPASCPSAQTLQWENKEDFTGEKIRLNSELHQWPVQIHLVSPDAPYFKKTDLILVADCVPVAYANFHQDFLKGKTIVMGCPMLDDTDAYLKKITQILRNSDIKRSGKDIPLKQRTVGIKGNIIKE</sequence>